<keyword evidence="2" id="KW-0012">Acyltransferase</keyword>
<reference evidence="4 5" key="1">
    <citation type="submission" date="2016-09" db="EMBL/GenBank/DDBJ databases">
        <title>Complete genome of Desulfosporosinus sp. OL.</title>
        <authorList>
            <person name="Mardanov A."/>
            <person name="Beletsky A."/>
            <person name="Panova A."/>
            <person name="Karnachuk O."/>
            <person name="Ravin N."/>
        </authorList>
    </citation>
    <scope>NUCLEOTIDE SEQUENCE [LARGE SCALE GENOMIC DNA]</scope>
    <source>
        <strain evidence="4 5">OL</strain>
    </source>
</reference>
<dbReference type="Pfam" id="PF00583">
    <property type="entry name" value="Acetyltransf_1"/>
    <property type="match status" value="1"/>
</dbReference>
<dbReference type="PANTHER" id="PTHR43420">
    <property type="entry name" value="ACETYLTRANSFERASE"/>
    <property type="match status" value="1"/>
</dbReference>
<dbReference type="GO" id="GO:0016747">
    <property type="term" value="F:acyltransferase activity, transferring groups other than amino-acyl groups"/>
    <property type="evidence" value="ECO:0007669"/>
    <property type="project" value="InterPro"/>
</dbReference>
<evidence type="ECO:0000256" key="1">
    <source>
        <dbReference type="ARBA" id="ARBA00022679"/>
    </source>
</evidence>
<dbReference type="InterPro" id="IPR000182">
    <property type="entry name" value="GNAT_dom"/>
</dbReference>
<dbReference type="PANTHER" id="PTHR43420:SF44">
    <property type="entry name" value="ACETYLTRANSFERASE YPEA"/>
    <property type="match status" value="1"/>
</dbReference>
<keyword evidence="1 4" id="KW-0808">Transferase</keyword>
<dbReference type="CDD" id="cd04301">
    <property type="entry name" value="NAT_SF"/>
    <property type="match status" value="1"/>
</dbReference>
<comment type="caution">
    <text evidence="4">The sequence shown here is derived from an EMBL/GenBank/DDBJ whole genome shotgun (WGS) entry which is preliminary data.</text>
</comment>
<dbReference type="EMBL" id="MLBF01000003">
    <property type="protein sequence ID" value="OLN33459.1"/>
    <property type="molecule type" value="Genomic_DNA"/>
</dbReference>
<dbReference type="Proteomes" id="UP000186102">
    <property type="component" value="Unassembled WGS sequence"/>
</dbReference>
<dbReference type="SUPFAM" id="SSF55729">
    <property type="entry name" value="Acyl-CoA N-acyltransferases (Nat)"/>
    <property type="match status" value="1"/>
</dbReference>
<sequence length="173" mass="19735">MQVRQGDVRDWPFMYALGKIGIPDSISPWRKQPMEETLKYREGILKGFWTWIQQSGSVVFIAEAPVEGENSSSVKGKSQPIGYLVLHPSLREELTGVNQGWIMDFGVVPVWRGKGVGRMLLSAVEDYCREQEIPYLGLAVSSHNLRALHLYEKFGFAEERKLMVKQLEITHLN</sequence>
<evidence type="ECO:0000256" key="2">
    <source>
        <dbReference type="ARBA" id="ARBA00023315"/>
    </source>
</evidence>
<dbReference type="InterPro" id="IPR016181">
    <property type="entry name" value="Acyl_CoA_acyltransferase"/>
</dbReference>
<evidence type="ECO:0000313" key="4">
    <source>
        <dbReference type="EMBL" id="OLN33459.1"/>
    </source>
</evidence>
<dbReference type="PROSITE" id="PS51186">
    <property type="entry name" value="GNAT"/>
    <property type="match status" value="1"/>
</dbReference>
<dbReference type="Gene3D" id="3.40.630.30">
    <property type="match status" value="1"/>
</dbReference>
<organism evidence="4 5">
    <name type="scientific">Desulfosporosinus metallidurans</name>
    <dbReference type="NCBI Taxonomy" id="1888891"/>
    <lineage>
        <taxon>Bacteria</taxon>
        <taxon>Bacillati</taxon>
        <taxon>Bacillota</taxon>
        <taxon>Clostridia</taxon>
        <taxon>Eubacteriales</taxon>
        <taxon>Desulfitobacteriaceae</taxon>
        <taxon>Desulfosporosinus</taxon>
    </lineage>
</organism>
<dbReference type="InterPro" id="IPR050680">
    <property type="entry name" value="YpeA/RimI_acetyltransf"/>
</dbReference>
<accession>A0A1Q8R1F3</accession>
<protein>
    <submittedName>
        <fullName evidence="4">Acetyltransferase</fullName>
    </submittedName>
</protein>
<proteinExistence type="predicted"/>
<dbReference type="STRING" id="1888891.DSOL_0705"/>
<name>A0A1Q8R1F3_9FIRM</name>
<evidence type="ECO:0000313" key="5">
    <source>
        <dbReference type="Proteomes" id="UP000186102"/>
    </source>
</evidence>
<dbReference type="RefSeq" id="WP_075363504.1">
    <property type="nucleotide sequence ID" value="NZ_MLBF01000003.1"/>
</dbReference>
<evidence type="ECO:0000259" key="3">
    <source>
        <dbReference type="PROSITE" id="PS51186"/>
    </source>
</evidence>
<dbReference type="OrthoDB" id="9795206at2"/>
<keyword evidence="5" id="KW-1185">Reference proteome</keyword>
<dbReference type="AlphaFoldDB" id="A0A1Q8R1F3"/>
<feature type="domain" description="N-acetyltransferase" evidence="3">
    <location>
        <begin position="1"/>
        <end position="173"/>
    </location>
</feature>
<gene>
    <name evidence="4" type="ORF">DSOL_0705</name>
</gene>